<accession>A0ABS6BHA8</accession>
<comment type="caution">
    <text evidence="4">The sequence shown here is derived from an EMBL/GenBank/DDBJ whole genome shotgun (WGS) entry which is preliminary data.</text>
</comment>
<dbReference type="Pfam" id="PF13579">
    <property type="entry name" value="Glyco_trans_4_4"/>
    <property type="match status" value="1"/>
</dbReference>
<dbReference type="EC" id="2.4.-.-" evidence="4"/>
<evidence type="ECO:0000259" key="3">
    <source>
        <dbReference type="Pfam" id="PF13579"/>
    </source>
</evidence>
<dbReference type="GO" id="GO:0016757">
    <property type="term" value="F:glycosyltransferase activity"/>
    <property type="evidence" value="ECO:0007669"/>
    <property type="project" value="UniProtKB-KW"/>
</dbReference>
<gene>
    <name evidence="4" type="ORF">KOF26_04835</name>
</gene>
<evidence type="ECO:0000256" key="1">
    <source>
        <dbReference type="ARBA" id="ARBA00022676"/>
    </source>
</evidence>
<dbReference type="EMBL" id="JAHKRT010000002">
    <property type="protein sequence ID" value="MBU3077186.1"/>
    <property type="molecule type" value="Genomic_DNA"/>
</dbReference>
<dbReference type="RefSeq" id="WP_216320974.1">
    <property type="nucleotide sequence ID" value="NZ_JAHKRT010000002.1"/>
</dbReference>
<dbReference type="PANTHER" id="PTHR12526:SF510">
    <property type="entry name" value="D-INOSITOL 3-PHOSPHATE GLYCOSYLTRANSFERASE"/>
    <property type="match status" value="1"/>
</dbReference>
<keyword evidence="1 4" id="KW-0328">Glycosyltransferase</keyword>
<organism evidence="4 5">
    <name type="scientific">Sphingomonas quercus</name>
    <dbReference type="NCBI Taxonomy" id="2842451"/>
    <lineage>
        <taxon>Bacteria</taxon>
        <taxon>Pseudomonadati</taxon>
        <taxon>Pseudomonadota</taxon>
        <taxon>Alphaproteobacteria</taxon>
        <taxon>Sphingomonadales</taxon>
        <taxon>Sphingomonadaceae</taxon>
        <taxon>Sphingomonas</taxon>
    </lineage>
</organism>
<keyword evidence="5" id="KW-1185">Reference proteome</keyword>
<dbReference type="PANTHER" id="PTHR12526">
    <property type="entry name" value="GLYCOSYLTRANSFERASE"/>
    <property type="match status" value="1"/>
</dbReference>
<dbReference type="Proteomes" id="UP000776276">
    <property type="component" value="Unassembled WGS sequence"/>
</dbReference>
<keyword evidence="2 4" id="KW-0808">Transferase</keyword>
<dbReference type="InterPro" id="IPR028098">
    <property type="entry name" value="Glyco_trans_4-like_N"/>
</dbReference>
<evidence type="ECO:0000313" key="4">
    <source>
        <dbReference type="EMBL" id="MBU3077186.1"/>
    </source>
</evidence>
<dbReference type="Pfam" id="PF13692">
    <property type="entry name" value="Glyco_trans_1_4"/>
    <property type="match status" value="1"/>
</dbReference>
<name>A0ABS6BHA8_9SPHN</name>
<evidence type="ECO:0000256" key="2">
    <source>
        <dbReference type="ARBA" id="ARBA00022679"/>
    </source>
</evidence>
<proteinExistence type="predicted"/>
<protein>
    <submittedName>
        <fullName evidence="4">Glycosyltransferase</fullName>
        <ecNumber evidence="4">2.4.-.-</ecNumber>
    </submittedName>
</protein>
<reference evidence="4 5" key="1">
    <citation type="submission" date="2021-06" db="EMBL/GenBank/DDBJ databases">
        <title>Sphingomonas sp. XMGL2, whole genome shotgun sequencing project.</title>
        <authorList>
            <person name="Zhao G."/>
            <person name="Shen L."/>
        </authorList>
    </citation>
    <scope>NUCLEOTIDE SEQUENCE [LARGE SCALE GENOMIC DNA]</scope>
    <source>
        <strain evidence="4 5">XMGL2</strain>
    </source>
</reference>
<evidence type="ECO:0000313" key="5">
    <source>
        <dbReference type="Proteomes" id="UP000776276"/>
    </source>
</evidence>
<feature type="domain" description="Glycosyltransferase subfamily 4-like N-terminal" evidence="3">
    <location>
        <begin position="23"/>
        <end position="186"/>
    </location>
</feature>
<sequence length="387" mass="42770">MSRPTILHLAVDFNTPQRPRTTTAIEWFVEALDADFDNVVVAYLRRSRPGGLTAQLCESGHARLYHFPFFGLPLGLGLLPAMRAAARRTIRRLEQDGIRPDLVHAHKLTFEGLAGWYVARHFGVPLFISLRGEVETKVFRMKPNLRGFLRRLCADAARLYFVSAWFRDEYHRYVPAQPDKERLLPNIVRNIAPTIEPQPAGDRFVCVMNLDTWKRKGLRWLLEGFARAAASEPALRLDIIGGGSAQSRGIAERMIAEAGLSQRVTLVGRLANAELLARLPGYRGLLMPSLNETFGMVYVEALFAGIPILFTQGTAIDGYLDGLDVAHAVPPRDAAAIASAVLDMHRRNDGLRANIAAAAPRLFRTFDPAAALAAYAADVRAAIGRKA</sequence>